<evidence type="ECO:0000256" key="1">
    <source>
        <dbReference type="ARBA" id="ARBA00023172"/>
    </source>
</evidence>
<gene>
    <name evidence="2" type="ORF">F0L68_11580</name>
</gene>
<keyword evidence="1" id="KW-0233">DNA recombination</keyword>
<keyword evidence="3" id="KW-1185">Reference proteome</keyword>
<comment type="caution">
    <text evidence="2">The sequence shown here is derived from an EMBL/GenBank/DDBJ whole genome shotgun (WGS) entry which is preliminary data.</text>
</comment>
<proteinExistence type="predicted"/>
<dbReference type="Gene3D" id="1.10.443.10">
    <property type="entry name" value="Intergrase catalytic core"/>
    <property type="match status" value="1"/>
</dbReference>
<sequence length="739" mass="79943">MTTPSTTAASRAVTSARSVFAGADIAQATGLALVAGGRGPVFDDDLWDFTAIAHLPTQVRQWAKRWDFTAIHNPWFRLIAKELLFALLAPRHEAVAVLPHAYRVAFTISTCRARLSSVTRWLNWLTDQGITSLTHVSQRHCEAYLEDHRHACDEHGRPVRELGAGSVRETVAGVLDLLSYGELFTSEGYPPELRPWNGTPASVVAGVVHSRENKTPPVADEVLRPMLAAALHVVEVISPLLIELNRRVSAAARVTPTRPGGCSGRSEPVAQITRVLRDYAAAGDPLPQVIDHRVGRRLSTGWDPADPLLTVSLDQIAARAGFTAFKRAWLPALRRPLEDILGRVGIAKPWGRDAAEIPVAATQNTVAWTLPLHAGEVAHLTEVARTACVLVVATVTGMRAGELMELTTAAPLPPQETAPGLARYRIAGRVIKDQPPGGTPDQWVVIAEVHRAVELAAQLLPHHDDAGDNEGSQNESLLFGRFSFASRYATFRNWVNGSAGQRLGLAPIPGPAPTLRGLRRTLAIELAYRPGGLLAAKIHLKHVSVATTEGYAARPGGAQARLLAEVSDHEQQRNLDLTLQAFGDYQQGIHPAGPGARELLEFFASVDAQLTESARTDPTVLASDREVLNLLSKRARTLHLASANYCWFADPSRALCLRLAGTPEADTPMAGLCDSGRCPQATHHPCHRDVWADHAANTAVFLGSLGATRRAEKTRLHTEHARSLRVLEQIDAAATNPKD</sequence>
<accession>A0A5B2XHZ8</accession>
<dbReference type="Proteomes" id="UP000323454">
    <property type="component" value="Unassembled WGS sequence"/>
</dbReference>
<protein>
    <submittedName>
        <fullName evidence="2">Site-specific integrase</fullName>
    </submittedName>
</protein>
<dbReference type="GO" id="GO:0003677">
    <property type="term" value="F:DNA binding"/>
    <property type="evidence" value="ECO:0007669"/>
    <property type="project" value="InterPro"/>
</dbReference>
<reference evidence="2 3" key="1">
    <citation type="submission" date="2019-09" db="EMBL/GenBank/DDBJ databases">
        <title>Goodfellowia gen. nov., a new genus of the Pseudonocardineae related to Actinoalloteichus, containing Goodfellowia coeruleoviolacea gen. nov., comb. nov. gen. nov., comb. nov.</title>
        <authorList>
            <person name="Labeda D."/>
        </authorList>
    </citation>
    <scope>NUCLEOTIDE SEQUENCE [LARGE SCALE GENOMIC DNA]</scope>
    <source>
        <strain evidence="2 3">AN110305</strain>
    </source>
</reference>
<dbReference type="InterPro" id="IPR011010">
    <property type="entry name" value="DNA_brk_join_enz"/>
</dbReference>
<dbReference type="RefSeq" id="WP_149849513.1">
    <property type="nucleotide sequence ID" value="NZ_VUOB01000020.1"/>
</dbReference>
<evidence type="ECO:0000313" key="3">
    <source>
        <dbReference type="Proteomes" id="UP000323454"/>
    </source>
</evidence>
<name>A0A5B2XHZ8_9PSEU</name>
<dbReference type="OrthoDB" id="3589776at2"/>
<dbReference type="InterPro" id="IPR013762">
    <property type="entry name" value="Integrase-like_cat_sf"/>
</dbReference>
<dbReference type="GO" id="GO:0015074">
    <property type="term" value="P:DNA integration"/>
    <property type="evidence" value="ECO:0007669"/>
    <property type="project" value="InterPro"/>
</dbReference>
<reference evidence="2 3" key="2">
    <citation type="submission" date="2019-09" db="EMBL/GenBank/DDBJ databases">
        <authorList>
            <person name="Jin C."/>
        </authorList>
    </citation>
    <scope>NUCLEOTIDE SEQUENCE [LARGE SCALE GENOMIC DNA]</scope>
    <source>
        <strain evidence="2 3">AN110305</strain>
    </source>
</reference>
<evidence type="ECO:0000313" key="2">
    <source>
        <dbReference type="EMBL" id="KAA2262856.1"/>
    </source>
</evidence>
<dbReference type="SUPFAM" id="SSF56349">
    <property type="entry name" value="DNA breaking-rejoining enzymes"/>
    <property type="match status" value="1"/>
</dbReference>
<dbReference type="AlphaFoldDB" id="A0A5B2XHZ8"/>
<organism evidence="2 3">
    <name type="scientific">Solihabitans fulvus</name>
    <dbReference type="NCBI Taxonomy" id="1892852"/>
    <lineage>
        <taxon>Bacteria</taxon>
        <taxon>Bacillati</taxon>
        <taxon>Actinomycetota</taxon>
        <taxon>Actinomycetes</taxon>
        <taxon>Pseudonocardiales</taxon>
        <taxon>Pseudonocardiaceae</taxon>
        <taxon>Solihabitans</taxon>
    </lineage>
</organism>
<dbReference type="EMBL" id="VUOB01000020">
    <property type="protein sequence ID" value="KAA2262856.1"/>
    <property type="molecule type" value="Genomic_DNA"/>
</dbReference>
<dbReference type="GO" id="GO:0006310">
    <property type="term" value="P:DNA recombination"/>
    <property type="evidence" value="ECO:0007669"/>
    <property type="project" value="UniProtKB-KW"/>
</dbReference>